<protein>
    <recommendedName>
        <fullName evidence="5">DUF995 domain-containing protein</fullName>
    </recommendedName>
</protein>
<proteinExistence type="predicted"/>
<evidence type="ECO:0000313" key="3">
    <source>
        <dbReference type="EMBL" id="QFI62583.1"/>
    </source>
</evidence>
<evidence type="ECO:0000313" key="4">
    <source>
        <dbReference type="Proteomes" id="UP000325385"/>
    </source>
</evidence>
<dbReference type="EMBL" id="CP032228">
    <property type="protein sequence ID" value="QFI62583.1"/>
    <property type="molecule type" value="Genomic_DNA"/>
</dbReference>
<accession>A0A5P6NBN0</accession>
<evidence type="ECO:0008006" key="5">
    <source>
        <dbReference type="Google" id="ProtNLM"/>
    </source>
</evidence>
<evidence type="ECO:0000256" key="2">
    <source>
        <dbReference type="SAM" id="SignalP"/>
    </source>
</evidence>
<gene>
    <name evidence="3" type="ORF">D0Y83_04310</name>
</gene>
<dbReference type="AlphaFoldDB" id="A0A5P6NBN0"/>
<feature type="chain" id="PRO_5024802066" description="DUF995 domain-containing protein" evidence="2">
    <location>
        <begin position="20"/>
        <end position="164"/>
    </location>
</feature>
<feature type="region of interest" description="Disordered" evidence="1">
    <location>
        <begin position="27"/>
        <end position="57"/>
    </location>
</feature>
<sequence length="164" mass="17461">MRSIVTSAQALALPLCALAALPGCSPSEEEGEAIATAQQVAEGQAAASPSSAPAPDGFAATAWRTLAADGARYTTYLDQDGTYRDLRNGDPWQTGEWTYADGEDGKRLCLRPDADTGIERCWEPDRMRGDMMRLEGETGTLIELESVEYVLPSAKSSDASDDPA</sequence>
<dbReference type="RefSeq" id="WP_151885085.1">
    <property type="nucleotide sequence ID" value="NZ_CP032228.1"/>
</dbReference>
<organism evidence="3 4">
    <name type="scientific">Qipengyuania flava</name>
    <dbReference type="NCBI Taxonomy" id="192812"/>
    <lineage>
        <taxon>Bacteria</taxon>
        <taxon>Pseudomonadati</taxon>
        <taxon>Pseudomonadota</taxon>
        <taxon>Alphaproteobacteria</taxon>
        <taxon>Sphingomonadales</taxon>
        <taxon>Erythrobacteraceae</taxon>
        <taxon>Qipengyuania</taxon>
    </lineage>
</organism>
<dbReference type="Proteomes" id="UP000325385">
    <property type="component" value="Chromosome"/>
</dbReference>
<feature type="compositionally biased region" description="Low complexity" evidence="1">
    <location>
        <begin position="45"/>
        <end position="55"/>
    </location>
</feature>
<reference evidence="4" key="1">
    <citation type="submission" date="2018-09" db="EMBL/GenBank/DDBJ databases">
        <title>Nocardia yunnanensis sp. nov., an actinomycete isolated from a soil sample.</title>
        <authorList>
            <person name="Zhang J."/>
        </authorList>
    </citation>
    <scope>NUCLEOTIDE SEQUENCE [LARGE SCALE GENOMIC DNA]</scope>
    <source>
        <strain evidence="4">21-3</strain>
    </source>
</reference>
<dbReference type="GeneID" id="69696512"/>
<name>A0A5P6NBN0_9SPHN</name>
<keyword evidence="2" id="KW-0732">Signal</keyword>
<evidence type="ECO:0000256" key="1">
    <source>
        <dbReference type="SAM" id="MobiDB-lite"/>
    </source>
</evidence>
<feature type="signal peptide" evidence="2">
    <location>
        <begin position="1"/>
        <end position="19"/>
    </location>
</feature>